<dbReference type="NCBIfam" id="TIGR00521">
    <property type="entry name" value="coaBC_dfp"/>
    <property type="match status" value="1"/>
</dbReference>
<dbReference type="HOGENOM" id="CLU_033319_0_1_3"/>
<dbReference type="GO" id="GO:0004633">
    <property type="term" value="F:phosphopantothenoylcysteine decarboxylase activity"/>
    <property type="evidence" value="ECO:0007669"/>
    <property type="project" value="UniProtKB-UniRule"/>
</dbReference>
<dbReference type="Gene3D" id="3.40.50.10300">
    <property type="entry name" value="CoaB-like"/>
    <property type="match status" value="1"/>
</dbReference>
<dbReference type="InterPro" id="IPR035929">
    <property type="entry name" value="CoaB-like_sf"/>
</dbReference>
<organism evidence="7 8">
    <name type="scientific">Prochlorococcus marinus (strain MIT 9303)</name>
    <dbReference type="NCBI Taxonomy" id="59922"/>
    <lineage>
        <taxon>Bacteria</taxon>
        <taxon>Bacillati</taxon>
        <taxon>Cyanobacteriota</taxon>
        <taxon>Cyanophyceae</taxon>
        <taxon>Synechococcales</taxon>
        <taxon>Prochlorococcaceae</taxon>
        <taxon>Prochlorococcus</taxon>
    </lineage>
</organism>
<dbReference type="SUPFAM" id="SSF102645">
    <property type="entry name" value="CoaB-like"/>
    <property type="match status" value="1"/>
</dbReference>
<dbReference type="EC" id="6.3.2.5" evidence="3"/>
<dbReference type="HAMAP" id="MF_02225">
    <property type="entry name" value="CoaBC"/>
    <property type="match status" value="1"/>
</dbReference>
<dbReference type="InterPro" id="IPR036551">
    <property type="entry name" value="Flavin_trans-like"/>
</dbReference>
<accession>A2CCB0</accession>
<dbReference type="GO" id="GO:0015941">
    <property type="term" value="P:pantothenate catabolic process"/>
    <property type="evidence" value="ECO:0007669"/>
    <property type="project" value="InterPro"/>
</dbReference>
<dbReference type="BioCyc" id="PMAR59922:G1G80-2098-MONOMER"/>
<dbReference type="SUPFAM" id="SSF52507">
    <property type="entry name" value="Homo-oligomeric flavin-containing Cys decarboxylases, HFCD"/>
    <property type="match status" value="1"/>
</dbReference>
<dbReference type="PANTHER" id="PTHR14359:SF6">
    <property type="entry name" value="PHOSPHOPANTOTHENOYLCYSTEINE DECARBOXYLASE"/>
    <property type="match status" value="1"/>
</dbReference>
<keyword evidence="3 4" id="KW-0285">Flavoprotein</keyword>
<comment type="function">
    <text evidence="3">Catalyzes two sequential steps in the biosynthesis of coenzyme A. In the first step cysteine is conjugated to 4'-phosphopantothenate to form 4-phosphopantothenoylcysteine. In the second step the latter compound is decarboxylated to form 4'-phosphopantotheine.</text>
</comment>
<dbReference type="GO" id="GO:0010181">
    <property type="term" value="F:FMN binding"/>
    <property type="evidence" value="ECO:0007669"/>
    <property type="project" value="UniProtKB-UniRule"/>
</dbReference>
<keyword evidence="3 4" id="KW-0436">Ligase</keyword>
<evidence type="ECO:0000313" key="8">
    <source>
        <dbReference type="Proteomes" id="UP000002274"/>
    </source>
</evidence>
<evidence type="ECO:0000256" key="3">
    <source>
        <dbReference type="HAMAP-Rule" id="MF_02225"/>
    </source>
</evidence>
<keyword evidence="2 3" id="KW-0456">Lyase</keyword>
<comment type="function">
    <text evidence="4">Catalyzes two steps in the biosynthesis of coenzyme A. In the first step cysteine is conjugated to 4'-phosphopantothenate to form 4-phosphopantothenoylcysteine, in the latter compound is decarboxylated to form 4'-phosphopantotheine.</text>
</comment>
<dbReference type="AlphaFoldDB" id="A2CCB0"/>
<keyword evidence="1 3" id="KW-0210">Decarboxylase</keyword>
<dbReference type="GO" id="GO:0015937">
    <property type="term" value="P:coenzyme A biosynthetic process"/>
    <property type="evidence" value="ECO:0007669"/>
    <property type="project" value="UniProtKB-UniRule"/>
</dbReference>
<dbReference type="EC" id="4.1.1.36" evidence="3"/>
<dbReference type="EMBL" id="CP000554">
    <property type="protein sequence ID" value="ABM79120.1"/>
    <property type="molecule type" value="Genomic_DNA"/>
</dbReference>
<evidence type="ECO:0000256" key="1">
    <source>
        <dbReference type="ARBA" id="ARBA00022793"/>
    </source>
</evidence>
<feature type="region of interest" description="Phosphopantothenoylcysteine decarboxylase" evidence="3">
    <location>
        <begin position="1"/>
        <end position="205"/>
    </location>
</feature>
<comment type="cofactor">
    <cofactor evidence="3">
        <name>FMN</name>
        <dbReference type="ChEBI" id="CHEBI:58210"/>
    </cofactor>
    <text evidence="3">Binds 1 FMN per subunit.</text>
</comment>
<comment type="pathway">
    <text evidence="3 4">Cofactor biosynthesis; coenzyme A biosynthesis; CoA from (R)-pantothenate: step 3/5.</text>
</comment>
<dbReference type="Proteomes" id="UP000002274">
    <property type="component" value="Chromosome"/>
</dbReference>
<feature type="binding site" evidence="3">
    <location>
        <begin position="325"/>
        <end position="328"/>
    </location>
    <ligand>
        <name>CTP</name>
        <dbReference type="ChEBI" id="CHEBI:37563"/>
    </ligand>
</feature>
<feature type="active site" description="Proton donor" evidence="3">
    <location>
        <position position="166"/>
    </location>
</feature>
<name>A2CCB0_PROM3</name>
<keyword evidence="3" id="KW-0511">Multifunctional enzyme</keyword>
<proteinExistence type="inferred from homology"/>
<comment type="catalytic activity">
    <reaction evidence="3 4">
        <text>N-[(R)-4-phosphopantothenoyl]-L-cysteine + H(+) = (R)-4'-phosphopantetheine + CO2</text>
        <dbReference type="Rhea" id="RHEA:16793"/>
        <dbReference type="ChEBI" id="CHEBI:15378"/>
        <dbReference type="ChEBI" id="CHEBI:16526"/>
        <dbReference type="ChEBI" id="CHEBI:59458"/>
        <dbReference type="ChEBI" id="CHEBI:61723"/>
        <dbReference type="EC" id="4.1.1.36"/>
    </reaction>
</comment>
<evidence type="ECO:0000256" key="2">
    <source>
        <dbReference type="ARBA" id="ARBA00023239"/>
    </source>
</evidence>
<dbReference type="UniPathway" id="UPA00241">
    <property type="reaction ID" value="UER00353"/>
</dbReference>
<feature type="domain" description="Flavoprotein" evidence="5">
    <location>
        <begin position="13"/>
        <end position="175"/>
    </location>
</feature>
<comment type="cofactor">
    <cofactor evidence="3">
        <name>Mg(2+)</name>
        <dbReference type="ChEBI" id="CHEBI:18420"/>
    </cofactor>
</comment>
<feature type="binding site" evidence="3">
    <location>
        <position position="365"/>
    </location>
    <ligand>
        <name>CTP</name>
        <dbReference type="ChEBI" id="CHEBI:37563"/>
    </ligand>
</feature>
<dbReference type="InterPro" id="IPR003382">
    <property type="entry name" value="Flavoprotein"/>
</dbReference>
<feature type="binding site" evidence="3">
    <location>
        <position position="296"/>
    </location>
    <ligand>
        <name>CTP</name>
        <dbReference type="ChEBI" id="CHEBI:37563"/>
    </ligand>
</feature>
<dbReference type="RefSeq" id="WP_011826978.1">
    <property type="nucleotide sequence ID" value="NC_008820.1"/>
</dbReference>
<dbReference type="InterPro" id="IPR007085">
    <property type="entry name" value="DNA/pantothenate-metab_flavo_C"/>
</dbReference>
<dbReference type="GO" id="GO:0046872">
    <property type="term" value="F:metal ion binding"/>
    <property type="evidence" value="ECO:0007669"/>
    <property type="project" value="UniProtKB-KW"/>
</dbReference>
<dbReference type="Gene3D" id="3.40.50.1950">
    <property type="entry name" value="Flavin prenyltransferase-like"/>
    <property type="match status" value="1"/>
</dbReference>
<dbReference type="PANTHER" id="PTHR14359">
    <property type="entry name" value="HOMO-OLIGOMERIC FLAVIN CONTAINING CYS DECARBOXYLASE FAMILY"/>
    <property type="match status" value="1"/>
</dbReference>
<gene>
    <name evidence="7" type="primary">dfp</name>
    <name evidence="3" type="synonym">coaBC</name>
    <name evidence="7" type="ordered locus">P9303_23871</name>
</gene>
<dbReference type="Pfam" id="PF04127">
    <property type="entry name" value="DFP"/>
    <property type="match status" value="1"/>
</dbReference>
<keyword evidence="3" id="KW-0479">Metal-binding</keyword>
<feature type="binding site" evidence="3">
    <location>
        <position position="344"/>
    </location>
    <ligand>
        <name>CTP</name>
        <dbReference type="ChEBI" id="CHEBI:37563"/>
    </ligand>
</feature>
<comment type="similarity">
    <text evidence="3 4">In the C-terminal section; belongs to the PPC synthetase family.</text>
</comment>
<comment type="similarity">
    <text evidence="3 4">In the N-terminal section; belongs to the HFCD (homo-oligomeric flavin containing Cys decarboxylase) superfamily.</text>
</comment>
<dbReference type="Pfam" id="PF02441">
    <property type="entry name" value="Flavoprotein"/>
    <property type="match status" value="1"/>
</dbReference>
<comment type="pathway">
    <text evidence="3 4">Cofactor biosynthesis; coenzyme A biosynthesis; CoA from (R)-pantothenate: step 2/5.</text>
</comment>
<dbReference type="GO" id="GO:0004632">
    <property type="term" value="F:phosphopantothenate--cysteine ligase activity"/>
    <property type="evidence" value="ECO:0007669"/>
    <property type="project" value="UniProtKB-UniRule"/>
</dbReference>
<comment type="caution">
    <text evidence="3">Lacks conserved residue(s) required for the propagation of feature annotation.</text>
</comment>
<evidence type="ECO:0000259" key="5">
    <source>
        <dbReference type="Pfam" id="PF02441"/>
    </source>
</evidence>
<feature type="domain" description="DNA/pantothenate metabolism flavoprotein C-terminal" evidence="6">
    <location>
        <begin position="201"/>
        <end position="419"/>
    </location>
</feature>
<keyword evidence="3" id="KW-0460">Magnesium</keyword>
<comment type="catalytic activity">
    <reaction evidence="3 4">
        <text>(R)-4'-phosphopantothenate + L-cysteine + CTP = N-[(R)-4-phosphopantothenoyl]-L-cysteine + CMP + diphosphate + H(+)</text>
        <dbReference type="Rhea" id="RHEA:19397"/>
        <dbReference type="ChEBI" id="CHEBI:10986"/>
        <dbReference type="ChEBI" id="CHEBI:15378"/>
        <dbReference type="ChEBI" id="CHEBI:33019"/>
        <dbReference type="ChEBI" id="CHEBI:35235"/>
        <dbReference type="ChEBI" id="CHEBI:37563"/>
        <dbReference type="ChEBI" id="CHEBI:59458"/>
        <dbReference type="ChEBI" id="CHEBI:60377"/>
        <dbReference type="EC" id="6.3.2.5"/>
    </reaction>
</comment>
<dbReference type="STRING" id="59922.P9303_23871"/>
<evidence type="ECO:0000259" key="6">
    <source>
        <dbReference type="Pfam" id="PF04127"/>
    </source>
</evidence>
<evidence type="ECO:0000313" key="7">
    <source>
        <dbReference type="EMBL" id="ABM79120.1"/>
    </source>
</evidence>
<dbReference type="InterPro" id="IPR005252">
    <property type="entry name" value="CoaBC"/>
</dbReference>
<feature type="binding site" evidence="3">
    <location>
        <position position="361"/>
    </location>
    <ligand>
        <name>CTP</name>
        <dbReference type="ChEBI" id="CHEBI:37563"/>
    </ligand>
</feature>
<dbReference type="KEGG" id="pmf:P9303_23871"/>
<reference evidence="7 8" key="1">
    <citation type="journal article" date="2007" name="PLoS Genet.">
        <title>Patterns and implications of gene gain and loss in the evolution of Prochlorococcus.</title>
        <authorList>
            <person name="Kettler G.C."/>
            <person name="Martiny A.C."/>
            <person name="Huang K."/>
            <person name="Zucker J."/>
            <person name="Coleman M.L."/>
            <person name="Rodrigue S."/>
            <person name="Chen F."/>
            <person name="Lapidus A."/>
            <person name="Ferriera S."/>
            <person name="Johnson J."/>
            <person name="Steglich C."/>
            <person name="Church G.M."/>
            <person name="Richardson P."/>
            <person name="Chisholm S.W."/>
        </authorList>
    </citation>
    <scope>NUCLEOTIDE SEQUENCE [LARGE SCALE GENOMIC DNA]</scope>
    <source>
        <strain evidence="7 8">MIT 9303</strain>
    </source>
</reference>
<sequence length="428" mass="45791">MKIEAARPLMGRRLLVAVTGSIAAVKTPLLVSALIKAGAEVRCLVTPSAARLVSPVALASLSRHRCYQDEDQWNSSEPRPLHVALAEWAELVIVAPLSATSLARWTQGLADGLLASLLLACERPVLAAAAMNTAMWSNPAVRRNWQELQTDPRVLPLAPESGLLACDRIGDGRMADPKLIELAVVSGLLQADETGRLQRDWQGRRLLVTAGSTVEVLDPARLLINRSSGRMGVLLAQAARLRGAQVDLVHGPLKLPVAWLEGLAAYPVASADEMQNMLAQLQSKADAVAMAAAVADVRRVNPAQTEKLSKDCLLQSFSQGWEQVPDLLAELVLRRPAGQVLLGFAALTGNEAQIQQLGEEKRLRKGCDLLMANPIDRPGQGFEEDCNGGWLLAAGGSVRSLPVTSKLALAHQLLDAILEVQVVISTPS</sequence>
<feature type="region of interest" description="Phosphopantothenate--cysteine ligase" evidence="3">
    <location>
        <begin position="206"/>
        <end position="428"/>
    </location>
</feature>
<evidence type="ECO:0000256" key="4">
    <source>
        <dbReference type="RuleBase" id="RU364078"/>
    </source>
</evidence>
<keyword evidence="3 4" id="KW-0288">FMN</keyword>
<dbReference type="GO" id="GO:0071513">
    <property type="term" value="C:phosphopantothenoylcysteine decarboxylase complex"/>
    <property type="evidence" value="ECO:0007669"/>
    <property type="project" value="TreeGrafter"/>
</dbReference>
<protein>
    <recommendedName>
        <fullName evidence="3">Coenzyme A biosynthesis bifunctional protein CoaBC</fullName>
    </recommendedName>
    <alternativeName>
        <fullName evidence="3">DNA/pantothenate metabolism flavoprotein</fullName>
    </alternativeName>
    <alternativeName>
        <fullName evidence="3">Phosphopantothenoylcysteine synthetase/decarboxylase</fullName>
        <shortName evidence="3">PPCS-PPCDC</shortName>
    </alternativeName>
    <domain>
        <recommendedName>
            <fullName evidence="3">Phosphopantothenoylcysteine decarboxylase</fullName>
            <shortName evidence="3">PPC decarboxylase</shortName>
            <shortName evidence="3">PPC-DC</shortName>
            <ecNumber evidence="3">4.1.1.36</ecNumber>
        </recommendedName>
        <alternativeName>
            <fullName evidence="3">CoaC</fullName>
        </alternativeName>
    </domain>
    <domain>
        <recommendedName>
            <fullName evidence="3">Phosphopantothenate--cysteine ligase</fullName>
            <ecNumber evidence="3">6.3.2.5</ecNumber>
        </recommendedName>
        <alternativeName>
            <fullName evidence="3">CoaB</fullName>
        </alternativeName>
        <alternativeName>
            <fullName evidence="3">Phosphopantothenoylcysteine synthetase</fullName>
            <shortName evidence="3">PPC synthetase</shortName>
            <shortName evidence="3">PPC-S</shortName>
        </alternativeName>
    </domain>
</protein>